<feature type="domain" description="Tetrahydrofolate dehydrogenase/cyclohydrolase NAD(P)-binding" evidence="10">
    <location>
        <begin position="137"/>
        <end position="260"/>
    </location>
</feature>
<dbReference type="GO" id="GO:0004488">
    <property type="term" value="F:methylenetetrahydrofolate dehydrogenase (NADP+) activity"/>
    <property type="evidence" value="ECO:0007669"/>
    <property type="project" value="InterPro"/>
</dbReference>
<comment type="pathway">
    <text evidence="1">One-carbon metabolism; tetrahydrofolate interconversion.</text>
</comment>
<dbReference type="PANTHER" id="PTHR48099">
    <property type="entry name" value="C-1-TETRAHYDROFOLATE SYNTHASE, CYTOPLASMIC-RELATED"/>
    <property type="match status" value="1"/>
</dbReference>
<evidence type="ECO:0000256" key="8">
    <source>
        <dbReference type="ARBA" id="ARBA00023268"/>
    </source>
</evidence>
<dbReference type="GO" id="GO:0006164">
    <property type="term" value="P:purine nucleotide biosynthetic process"/>
    <property type="evidence" value="ECO:0007669"/>
    <property type="project" value="UniProtKB-KW"/>
</dbReference>
<dbReference type="GO" id="GO:0004477">
    <property type="term" value="F:methenyltetrahydrofolate cyclohydrolase activity"/>
    <property type="evidence" value="ECO:0007669"/>
    <property type="project" value="TreeGrafter"/>
</dbReference>
<evidence type="ECO:0000256" key="2">
    <source>
        <dbReference type="ARBA" id="ARBA00022563"/>
    </source>
</evidence>
<dbReference type="PRINTS" id="PR00085">
    <property type="entry name" value="THFDHDRGNASE"/>
</dbReference>
<dbReference type="InterPro" id="IPR036291">
    <property type="entry name" value="NAD(P)-bd_dom_sf"/>
</dbReference>
<keyword evidence="7" id="KW-0486">Methionine biosynthesis</keyword>
<reference evidence="11 12" key="1">
    <citation type="journal article" date="2016" name="Nat. Commun.">
        <title>Thousands of microbial genomes shed light on interconnected biogeochemical processes in an aquifer system.</title>
        <authorList>
            <person name="Anantharaman K."/>
            <person name="Brown C.T."/>
            <person name="Hug L.A."/>
            <person name="Sharon I."/>
            <person name="Castelle C.J."/>
            <person name="Probst A.J."/>
            <person name="Thomas B.C."/>
            <person name="Singh A."/>
            <person name="Wilkins M.J."/>
            <person name="Karaoz U."/>
            <person name="Brodie E.L."/>
            <person name="Williams K.H."/>
            <person name="Hubbard S.S."/>
            <person name="Banfield J.F."/>
        </authorList>
    </citation>
    <scope>NUCLEOTIDE SEQUENCE [LARGE SCALE GENOMIC DNA]</scope>
</reference>
<proteinExistence type="predicted"/>
<dbReference type="SUPFAM" id="SSF51735">
    <property type="entry name" value="NAD(P)-binding Rossmann-fold domains"/>
    <property type="match status" value="1"/>
</dbReference>
<protein>
    <recommendedName>
        <fullName evidence="13">Methenyltetrahydrofolate cyclohydrolase</fullName>
    </recommendedName>
</protein>
<dbReference type="InterPro" id="IPR020630">
    <property type="entry name" value="THF_DH/CycHdrlase_cat_dom"/>
</dbReference>
<dbReference type="Gene3D" id="3.40.50.720">
    <property type="entry name" value="NAD(P)-binding Rossmann-like Domain"/>
    <property type="match status" value="1"/>
</dbReference>
<evidence type="ECO:0000256" key="7">
    <source>
        <dbReference type="ARBA" id="ARBA00023167"/>
    </source>
</evidence>
<evidence type="ECO:0000256" key="1">
    <source>
        <dbReference type="ARBA" id="ARBA00004777"/>
    </source>
</evidence>
<dbReference type="Gene3D" id="3.40.50.10860">
    <property type="entry name" value="Leucine Dehydrogenase, chain A, domain 1"/>
    <property type="match status" value="1"/>
</dbReference>
<comment type="caution">
    <text evidence="11">The sequence shown here is derived from an EMBL/GenBank/DDBJ whole genome shotgun (WGS) entry which is preliminary data.</text>
</comment>
<keyword evidence="5" id="KW-0521">NADP</keyword>
<keyword evidence="3" id="KW-0658">Purine biosynthesis</keyword>
<evidence type="ECO:0008006" key="13">
    <source>
        <dbReference type="Google" id="ProtNLM"/>
    </source>
</evidence>
<dbReference type="AlphaFoldDB" id="A0A1F7HUA3"/>
<name>A0A1F7HUA3_9BACT</name>
<keyword evidence="6" id="KW-0560">Oxidoreductase</keyword>
<evidence type="ECO:0000259" key="10">
    <source>
        <dbReference type="Pfam" id="PF02882"/>
    </source>
</evidence>
<dbReference type="PANTHER" id="PTHR48099:SF5">
    <property type="entry name" value="C-1-TETRAHYDROFOLATE SYNTHASE, CYTOPLASMIC"/>
    <property type="match status" value="1"/>
</dbReference>
<dbReference type="EMBL" id="MGAA01000081">
    <property type="protein sequence ID" value="OGK34685.1"/>
    <property type="molecule type" value="Genomic_DNA"/>
</dbReference>
<accession>A0A1F7HUA3</accession>
<sequence>KIKLSAILVGNSPDQLSYVKIKAKTAKKLGIIFELTHLKSVPSFEKFMHLIKEKSQDPDINGIIIQQPLPAQLSTASIYEYIPTVKEIEGHKNKSPFYPPLGLAVLTLLKSIYEKSKKADDLMVHLDKEKGYYKKLFRSKRVVLVGRGITGGQPIGKTLTEARINFININSQTSEPNTYYKEADVIISAVGSKIITPDVLKPEVILINVGLRRENGKLKGDYEEKEIRKIASFYSPTPGGVGPIDVLYLYKNLIEAAKLQK</sequence>
<feature type="non-terminal residue" evidence="11">
    <location>
        <position position="1"/>
    </location>
</feature>
<evidence type="ECO:0000256" key="4">
    <source>
        <dbReference type="ARBA" id="ARBA00022801"/>
    </source>
</evidence>
<organism evidence="11 12">
    <name type="scientific">Candidatus Roizmanbacteria bacterium RIFCSPHIGHO2_12_FULL_39_8</name>
    <dbReference type="NCBI Taxonomy" id="1802050"/>
    <lineage>
        <taxon>Bacteria</taxon>
        <taxon>Candidatus Roizmaniibacteriota</taxon>
    </lineage>
</organism>
<evidence type="ECO:0000313" key="11">
    <source>
        <dbReference type="EMBL" id="OGK34685.1"/>
    </source>
</evidence>
<dbReference type="InterPro" id="IPR000672">
    <property type="entry name" value="THF_DH/CycHdrlase"/>
</dbReference>
<feature type="domain" description="Tetrahydrofolate dehydrogenase/cyclohydrolase catalytic" evidence="9">
    <location>
        <begin position="3"/>
        <end position="89"/>
    </location>
</feature>
<dbReference type="SUPFAM" id="SSF53223">
    <property type="entry name" value="Aminoacid dehydrogenase-like, N-terminal domain"/>
    <property type="match status" value="1"/>
</dbReference>
<evidence type="ECO:0000256" key="3">
    <source>
        <dbReference type="ARBA" id="ARBA00022755"/>
    </source>
</evidence>
<dbReference type="Pfam" id="PF02882">
    <property type="entry name" value="THF_DHG_CYH_C"/>
    <property type="match status" value="1"/>
</dbReference>
<evidence type="ECO:0000259" key="9">
    <source>
        <dbReference type="Pfam" id="PF00763"/>
    </source>
</evidence>
<dbReference type="InterPro" id="IPR046346">
    <property type="entry name" value="Aminoacid_DH-like_N_sf"/>
</dbReference>
<gene>
    <name evidence="11" type="ORF">A3F60_03460</name>
</gene>
<keyword evidence="4" id="KW-0378">Hydrolase</keyword>
<evidence type="ECO:0000313" key="12">
    <source>
        <dbReference type="Proteomes" id="UP000178853"/>
    </source>
</evidence>
<dbReference type="GO" id="GO:0035999">
    <property type="term" value="P:tetrahydrofolate interconversion"/>
    <property type="evidence" value="ECO:0007669"/>
    <property type="project" value="TreeGrafter"/>
</dbReference>
<dbReference type="InterPro" id="IPR020631">
    <property type="entry name" value="THF_DH/CycHdrlase_NAD-bd_dom"/>
</dbReference>
<keyword evidence="8" id="KW-0511">Multifunctional enzyme</keyword>
<evidence type="ECO:0000256" key="6">
    <source>
        <dbReference type="ARBA" id="ARBA00023002"/>
    </source>
</evidence>
<dbReference type="GO" id="GO:0009086">
    <property type="term" value="P:methionine biosynthetic process"/>
    <property type="evidence" value="ECO:0007669"/>
    <property type="project" value="UniProtKB-KW"/>
</dbReference>
<dbReference type="Pfam" id="PF00763">
    <property type="entry name" value="THF_DHG_CYH"/>
    <property type="match status" value="1"/>
</dbReference>
<evidence type="ECO:0000256" key="5">
    <source>
        <dbReference type="ARBA" id="ARBA00022857"/>
    </source>
</evidence>
<keyword evidence="7" id="KW-0028">Amino-acid biosynthesis</keyword>
<keyword evidence="2" id="KW-0554">One-carbon metabolism</keyword>
<dbReference type="GO" id="GO:0005829">
    <property type="term" value="C:cytosol"/>
    <property type="evidence" value="ECO:0007669"/>
    <property type="project" value="TreeGrafter"/>
</dbReference>
<dbReference type="Proteomes" id="UP000178853">
    <property type="component" value="Unassembled WGS sequence"/>
</dbReference>